<accession>A0A949JD01</accession>
<gene>
    <name evidence="1" type="ORF">JGS22_008240</name>
</gene>
<keyword evidence="2" id="KW-1185">Reference proteome</keyword>
<evidence type="ECO:0000313" key="2">
    <source>
        <dbReference type="Proteomes" id="UP000694501"/>
    </source>
</evidence>
<evidence type="ECO:0000313" key="1">
    <source>
        <dbReference type="EMBL" id="MBU7597611.1"/>
    </source>
</evidence>
<sequence>MSERAVADGRLTPPGSVHVRDFGPVPLLEPLCYPGRPVTSPTLLDGELLHPLDPSYPVAAGRVPVLAVGSNGSPAQLSHKLARAAGVSRTVPMEPVLAQGLAVGLSGHVSRVGYVAASPFLAPGTCGSMLLTWLDPDQLALVDSTEVPNYRRVFLPSGAVPVARPDGSRPAPEGAYLYVNARGLLGRSDGTLRPQTDQHALLTQLLAESAALRALCGSDPTPHGWLRRAAETPQFATGATQLLQREGLLMERPDFDRFAPDPPR</sequence>
<dbReference type="EMBL" id="JAELVF020000001">
    <property type="protein sequence ID" value="MBU7597611.1"/>
    <property type="molecule type" value="Genomic_DNA"/>
</dbReference>
<dbReference type="Proteomes" id="UP000694501">
    <property type="component" value="Unassembled WGS sequence"/>
</dbReference>
<dbReference type="AlphaFoldDB" id="A0A949JD01"/>
<dbReference type="RefSeq" id="WP_216814893.1">
    <property type="nucleotide sequence ID" value="NZ_JAELVF020000001.1"/>
</dbReference>
<protein>
    <submittedName>
        <fullName evidence="1">Uncharacterized protein</fullName>
    </submittedName>
</protein>
<reference evidence="1" key="1">
    <citation type="submission" date="2021-06" db="EMBL/GenBank/DDBJ databases">
        <title>Sequencing of actinobacteria type strains.</title>
        <authorList>
            <person name="Nguyen G.-S."/>
            <person name="Wentzel A."/>
        </authorList>
    </citation>
    <scope>NUCLEOTIDE SEQUENCE</scope>
    <source>
        <strain evidence="1">P38-E01</strain>
    </source>
</reference>
<name>A0A949JD01_9ACTN</name>
<proteinExistence type="predicted"/>
<comment type="caution">
    <text evidence="1">The sequence shown here is derived from an EMBL/GenBank/DDBJ whole genome shotgun (WGS) entry which is preliminary data.</text>
</comment>
<organism evidence="1 2">
    <name type="scientific">Streptomyces tardus</name>
    <dbReference type="NCBI Taxonomy" id="2780544"/>
    <lineage>
        <taxon>Bacteria</taxon>
        <taxon>Bacillati</taxon>
        <taxon>Actinomycetota</taxon>
        <taxon>Actinomycetes</taxon>
        <taxon>Kitasatosporales</taxon>
        <taxon>Streptomycetaceae</taxon>
        <taxon>Streptomyces</taxon>
    </lineage>
</organism>